<organism evidence="2 3">
    <name type="scientific">Bacillus thermozeamaize</name>
    <dbReference type="NCBI Taxonomy" id="230954"/>
    <lineage>
        <taxon>Bacteria</taxon>
        <taxon>Bacillati</taxon>
        <taxon>Bacillota</taxon>
        <taxon>Bacilli</taxon>
        <taxon>Bacillales</taxon>
        <taxon>Bacillaceae</taxon>
        <taxon>Bacillus</taxon>
    </lineage>
</organism>
<evidence type="ECO:0000313" key="3">
    <source>
        <dbReference type="Proteomes" id="UP000196475"/>
    </source>
</evidence>
<feature type="transmembrane region" description="Helical" evidence="1">
    <location>
        <begin position="55"/>
        <end position="74"/>
    </location>
</feature>
<dbReference type="Pfam" id="PF11117">
    <property type="entry name" value="DUF2626"/>
    <property type="match status" value="1"/>
</dbReference>
<protein>
    <recommendedName>
        <fullName evidence="4">DUF2626 domain-containing protein</fullName>
    </recommendedName>
</protein>
<dbReference type="InterPro" id="IPR020254">
    <property type="entry name" value="DUF2626"/>
</dbReference>
<gene>
    <name evidence="2" type="ORF">BAA01_13280</name>
</gene>
<keyword evidence="1" id="KW-1133">Transmembrane helix</keyword>
<accession>A0A1Y3PKA3</accession>
<dbReference type="Proteomes" id="UP000196475">
    <property type="component" value="Unassembled WGS sequence"/>
</dbReference>
<reference evidence="3" key="1">
    <citation type="submission" date="2016-06" db="EMBL/GenBank/DDBJ databases">
        <authorList>
            <person name="Nascimento L."/>
            <person name="Pereira R.V."/>
            <person name="Martins L.F."/>
            <person name="Quaggio R.B."/>
            <person name="Silva A.M."/>
            <person name="Setubal J.C."/>
        </authorList>
    </citation>
    <scope>NUCLEOTIDE SEQUENCE [LARGE SCALE GENOMIC DNA]</scope>
</reference>
<dbReference type="AlphaFoldDB" id="A0A1Y3PKA3"/>
<keyword evidence="1" id="KW-0472">Membrane</keyword>
<dbReference type="EMBL" id="LZRT01000070">
    <property type="protein sequence ID" value="OUM87772.1"/>
    <property type="molecule type" value="Genomic_DNA"/>
</dbReference>
<evidence type="ECO:0000313" key="2">
    <source>
        <dbReference type="EMBL" id="OUM87772.1"/>
    </source>
</evidence>
<evidence type="ECO:0008006" key="4">
    <source>
        <dbReference type="Google" id="ProtNLM"/>
    </source>
</evidence>
<proteinExistence type="predicted"/>
<feature type="transmembrane region" description="Helical" evidence="1">
    <location>
        <begin position="31"/>
        <end position="48"/>
    </location>
</feature>
<keyword evidence="1" id="KW-0812">Transmembrane</keyword>
<name>A0A1Y3PKA3_9BACI</name>
<evidence type="ECO:0000256" key="1">
    <source>
        <dbReference type="SAM" id="Phobius"/>
    </source>
</evidence>
<sequence>MARMFRVLGFLCGLISMLAFAGGEELVALSIIFGIKTILFFVLSYMKLTERTYMYIFGAYMFLAFVGLNYWMFFQMPLSE</sequence>
<comment type="caution">
    <text evidence="2">The sequence shown here is derived from an EMBL/GenBank/DDBJ whole genome shotgun (WGS) entry which is preliminary data.</text>
</comment>